<dbReference type="RefSeq" id="WP_312740896.1">
    <property type="nucleotide sequence ID" value="NZ_CP116968.1"/>
</dbReference>
<dbReference type="KEGG" id="nneo:PQG83_11135"/>
<proteinExistence type="predicted"/>
<sequence length="234" mass="26182">MIVWIWATVLFLCEVGLSRSEGGLKNESFSEVENLNPIQKENINVPLAYTYKPWVAGHVFFADGEVASSPQPSPDFSSKRTGSALVGSVMALLATFESANVLPPEGTSQANQLIHGLIQMQSALVKSQSSELSEYVSAAVKQRFEKESAELLESMHQSGLTSKLLESLVSYNHKIPMWEKPALIELFQRYNISRQDWELIEKIFREAEVAYRIKGSSIHDAYELWRAQMPGGRS</sequence>
<dbReference type="EMBL" id="CP116968">
    <property type="protein sequence ID" value="WNM60316.1"/>
    <property type="molecule type" value="Genomic_DNA"/>
</dbReference>
<dbReference type="Proteomes" id="UP001302494">
    <property type="component" value="Chromosome"/>
</dbReference>
<gene>
    <name evidence="1" type="ORF">PQG83_11135</name>
</gene>
<keyword evidence="2" id="KW-1185">Reference proteome</keyword>
<name>A0AA96JYN8_9BACT</name>
<accession>A0AA96JYN8</accession>
<evidence type="ECO:0000313" key="2">
    <source>
        <dbReference type="Proteomes" id="UP001302494"/>
    </source>
</evidence>
<dbReference type="AlphaFoldDB" id="A0AA96JYN8"/>
<protein>
    <submittedName>
        <fullName evidence="1">Uncharacterized protein</fullName>
    </submittedName>
</protein>
<organism evidence="1 2">
    <name type="scientific">Candidatus Nitrospira neomarina</name>
    <dbReference type="NCBI Taxonomy" id="3020899"/>
    <lineage>
        <taxon>Bacteria</taxon>
        <taxon>Pseudomonadati</taxon>
        <taxon>Nitrospirota</taxon>
        <taxon>Nitrospiria</taxon>
        <taxon>Nitrospirales</taxon>
        <taxon>Nitrospiraceae</taxon>
        <taxon>Nitrospira</taxon>
    </lineage>
</organism>
<reference evidence="1 2" key="1">
    <citation type="submission" date="2023-01" db="EMBL/GenBank/DDBJ databases">
        <title>Cultivation and genomic characterization of new, ubiquitous marine nitrite-oxidizing bacteria from the Nitrospirales.</title>
        <authorList>
            <person name="Mueller A.J."/>
            <person name="Daebeler A."/>
            <person name="Herbold C.W."/>
            <person name="Kirkegaard R.H."/>
            <person name="Daims H."/>
        </authorList>
    </citation>
    <scope>NUCLEOTIDE SEQUENCE [LARGE SCALE GENOMIC DNA]</scope>
    <source>
        <strain evidence="1 2">DK</strain>
    </source>
</reference>
<evidence type="ECO:0000313" key="1">
    <source>
        <dbReference type="EMBL" id="WNM60316.1"/>
    </source>
</evidence>